<evidence type="ECO:0000313" key="4">
    <source>
        <dbReference type="Proteomes" id="UP000759273"/>
    </source>
</evidence>
<dbReference type="InterPro" id="IPR035093">
    <property type="entry name" value="RelE/ParE_toxin_dom_sf"/>
</dbReference>
<evidence type="ECO:0000256" key="2">
    <source>
        <dbReference type="ARBA" id="ARBA00022649"/>
    </source>
</evidence>
<evidence type="ECO:0000256" key="1">
    <source>
        <dbReference type="ARBA" id="ARBA00006226"/>
    </source>
</evidence>
<dbReference type="Pfam" id="PF05016">
    <property type="entry name" value="ParE_toxin"/>
    <property type="match status" value="1"/>
</dbReference>
<proteinExistence type="inferred from homology"/>
<protein>
    <submittedName>
        <fullName evidence="3">Type II toxin-antitoxin system RelE/ParE family toxin</fullName>
    </submittedName>
</protein>
<dbReference type="EMBL" id="JAGZGG010000018">
    <property type="protein sequence ID" value="MBS5332557.1"/>
    <property type="molecule type" value="Genomic_DNA"/>
</dbReference>
<keyword evidence="2" id="KW-1277">Toxin-antitoxin system</keyword>
<dbReference type="AlphaFoldDB" id="A0A943HJQ7"/>
<dbReference type="InterPro" id="IPR051803">
    <property type="entry name" value="TA_system_RelE-like_toxin"/>
</dbReference>
<evidence type="ECO:0000313" key="3">
    <source>
        <dbReference type="EMBL" id="MBS5332557.1"/>
    </source>
</evidence>
<comment type="caution">
    <text evidence="3">The sequence shown here is derived from an EMBL/GenBank/DDBJ whole genome shotgun (WGS) entry which is preliminary data.</text>
</comment>
<name>A0A943HJQ7_9FIRM</name>
<reference evidence="3" key="1">
    <citation type="submission" date="2021-02" db="EMBL/GenBank/DDBJ databases">
        <title>Infant gut strain persistence is associated with maternal origin, phylogeny, and functional potential including surface adhesion and iron acquisition.</title>
        <authorList>
            <person name="Lou Y.C."/>
        </authorList>
    </citation>
    <scope>NUCLEOTIDE SEQUENCE</scope>
    <source>
        <strain evidence="3">L3_101_000M1_dasL3_101_000M1_concoct_87</strain>
    </source>
</reference>
<dbReference type="Gene3D" id="3.30.2310.20">
    <property type="entry name" value="RelE-like"/>
    <property type="match status" value="1"/>
</dbReference>
<gene>
    <name evidence="3" type="ORF">KHY36_08525</name>
</gene>
<dbReference type="InterPro" id="IPR007712">
    <property type="entry name" value="RelE/ParE_toxin"/>
</dbReference>
<comment type="similarity">
    <text evidence="1">Belongs to the RelE toxin family.</text>
</comment>
<dbReference type="Proteomes" id="UP000759273">
    <property type="component" value="Unassembled WGS sequence"/>
</dbReference>
<dbReference type="PANTHER" id="PTHR33755">
    <property type="entry name" value="TOXIN PARE1-RELATED"/>
    <property type="match status" value="1"/>
</dbReference>
<accession>A0A943HJQ7</accession>
<organism evidence="3 4">
    <name type="scientific">Subdoligranulum variabile</name>
    <dbReference type="NCBI Taxonomy" id="214851"/>
    <lineage>
        <taxon>Bacteria</taxon>
        <taxon>Bacillati</taxon>
        <taxon>Bacillota</taxon>
        <taxon>Clostridia</taxon>
        <taxon>Eubacteriales</taxon>
        <taxon>Oscillospiraceae</taxon>
        <taxon>Subdoligranulum</taxon>
    </lineage>
</organism>
<sequence>MRVIYKRTAVKDMEATRDYIAGRLKNPKAAKKLVTALLKAISLLADNPYMGAALAEKFEITTDVRYFVVSKQLIFYHVDEESGTIEILRVLDGRTDYLSVLFG</sequence>